<dbReference type="PANTHER" id="PTHR42929">
    <property type="entry name" value="INNER MEMBRANE ABC TRANSPORTER PERMEASE PROTEIN YDCU-RELATED-RELATED"/>
    <property type="match status" value="1"/>
</dbReference>
<evidence type="ECO:0000313" key="11">
    <source>
        <dbReference type="Proteomes" id="UP000318937"/>
    </source>
</evidence>
<proteinExistence type="inferred from homology"/>
<dbReference type="Gene3D" id="1.10.3720.10">
    <property type="entry name" value="MetI-like"/>
    <property type="match status" value="1"/>
</dbReference>
<dbReference type="AlphaFoldDB" id="A0A544TMR6"/>
<feature type="domain" description="ABC transmembrane type-1" evidence="9">
    <location>
        <begin position="79"/>
        <end position="286"/>
    </location>
</feature>
<dbReference type="RefSeq" id="WP_142604814.1">
    <property type="nucleotide sequence ID" value="NZ_VDGG01000001.1"/>
</dbReference>
<feature type="transmembrane region" description="Helical" evidence="8">
    <location>
        <begin position="209"/>
        <end position="238"/>
    </location>
</feature>
<evidence type="ECO:0000256" key="2">
    <source>
        <dbReference type="ARBA" id="ARBA00007069"/>
    </source>
</evidence>
<organism evidence="10 11">
    <name type="scientific">Psychrobacillus soli</name>
    <dbReference type="NCBI Taxonomy" id="1543965"/>
    <lineage>
        <taxon>Bacteria</taxon>
        <taxon>Bacillati</taxon>
        <taxon>Bacillota</taxon>
        <taxon>Bacilli</taxon>
        <taxon>Bacillales</taxon>
        <taxon>Bacillaceae</taxon>
        <taxon>Psychrobacillus</taxon>
    </lineage>
</organism>
<dbReference type="InterPro" id="IPR000515">
    <property type="entry name" value="MetI-like"/>
</dbReference>
<evidence type="ECO:0000256" key="6">
    <source>
        <dbReference type="ARBA" id="ARBA00022989"/>
    </source>
</evidence>
<keyword evidence="11" id="KW-1185">Reference proteome</keyword>
<dbReference type="EMBL" id="VDGG01000001">
    <property type="protein sequence ID" value="TQR18728.1"/>
    <property type="molecule type" value="Genomic_DNA"/>
</dbReference>
<keyword evidence="4" id="KW-1003">Cell membrane</keyword>
<evidence type="ECO:0000313" key="10">
    <source>
        <dbReference type="EMBL" id="TQR18728.1"/>
    </source>
</evidence>
<comment type="similarity">
    <text evidence="2">Belongs to the binding-protein-dependent transport system permease family. CysTW subfamily.</text>
</comment>
<feature type="transmembrane region" description="Helical" evidence="8">
    <location>
        <begin position="117"/>
        <end position="138"/>
    </location>
</feature>
<dbReference type="Pfam" id="PF00528">
    <property type="entry name" value="BPD_transp_1"/>
    <property type="match status" value="1"/>
</dbReference>
<feature type="transmembrane region" description="Helical" evidence="8">
    <location>
        <begin position="29"/>
        <end position="48"/>
    </location>
</feature>
<gene>
    <name evidence="10" type="ORF">FG383_00070</name>
</gene>
<dbReference type="SUPFAM" id="SSF161098">
    <property type="entry name" value="MetI-like"/>
    <property type="match status" value="1"/>
</dbReference>
<dbReference type="GO" id="GO:0005886">
    <property type="term" value="C:plasma membrane"/>
    <property type="evidence" value="ECO:0007669"/>
    <property type="project" value="UniProtKB-SubCell"/>
</dbReference>
<keyword evidence="5 8" id="KW-0812">Transmembrane</keyword>
<accession>A0A544TMR6</accession>
<dbReference type="GO" id="GO:0055085">
    <property type="term" value="P:transmembrane transport"/>
    <property type="evidence" value="ECO:0007669"/>
    <property type="project" value="InterPro"/>
</dbReference>
<evidence type="ECO:0000256" key="3">
    <source>
        <dbReference type="ARBA" id="ARBA00022448"/>
    </source>
</evidence>
<protein>
    <submittedName>
        <fullName evidence="10">ABC transporter permease</fullName>
    </submittedName>
</protein>
<comment type="caution">
    <text evidence="10">The sequence shown here is derived from an EMBL/GenBank/DDBJ whole genome shotgun (WGS) entry which is preliminary data.</text>
</comment>
<keyword evidence="3 8" id="KW-0813">Transport</keyword>
<comment type="subcellular location">
    <subcellularLocation>
        <location evidence="1 8">Cell membrane</location>
        <topology evidence="1 8">Multi-pass membrane protein</topology>
    </subcellularLocation>
</comment>
<feature type="transmembrane region" description="Helical" evidence="8">
    <location>
        <begin position="168"/>
        <end position="188"/>
    </location>
</feature>
<evidence type="ECO:0000259" key="9">
    <source>
        <dbReference type="PROSITE" id="PS50928"/>
    </source>
</evidence>
<dbReference type="InterPro" id="IPR035906">
    <property type="entry name" value="MetI-like_sf"/>
</dbReference>
<keyword evidence="6 8" id="KW-1133">Transmembrane helix</keyword>
<dbReference type="OrthoDB" id="57323at2"/>
<feature type="transmembrane region" description="Helical" evidence="8">
    <location>
        <begin position="267"/>
        <end position="289"/>
    </location>
</feature>
<dbReference type="PANTHER" id="PTHR42929:SF5">
    <property type="entry name" value="ABC TRANSPORTER PERMEASE PROTEIN"/>
    <property type="match status" value="1"/>
</dbReference>
<dbReference type="CDD" id="cd06261">
    <property type="entry name" value="TM_PBP2"/>
    <property type="match status" value="1"/>
</dbReference>
<evidence type="ECO:0000256" key="4">
    <source>
        <dbReference type="ARBA" id="ARBA00022475"/>
    </source>
</evidence>
<reference evidence="10 11" key="1">
    <citation type="submission" date="2019-05" db="EMBL/GenBank/DDBJ databases">
        <title>Psychrobacillus vulpis sp. nov., a new species isolated from feces of a red fox that inhabits in The Tablas de Daimiel Natural Park, Albacete, Spain.</title>
        <authorList>
            <person name="Rodriguez M."/>
            <person name="Reina J.C."/>
            <person name="Bejar V."/>
            <person name="Llamas I."/>
        </authorList>
    </citation>
    <scope>NUCLEOTIDE SEQUENCE [LARGE SCALE GENOMIC DNA]</scope>
    <source>
        <strain evidence="10 11">NHI-2</strain>
    </source>
</reference>
<evidence type="ECO:0000256" key="7">
    <source>
        <dbReference type="ARBA" id="ARBA00023136"/>
    </source>
</evidence>
<dbReference type="Proteomes" id="UP000318937">
    <property type="component" value="Unassembled WGS sequence"/>
</dbReference>
<dbReference type="PROSITE" id="PS50928">
    <property type="entry name" value="ABC_TM1"/>
    <property type="match status" value="1"/>
</dbReference>
<evidence type="ECO:0000256" key="8">
    <source>
        <dbReference type="RuleBase" id="RU363032"/>
    </source>
</evidence>
<keyword evidence="7 8" id="KW-0472">Membrane</keyword>
<evidence type="ECO:0000256" key="1">
    <source>
        <dbReference type="ARBA" id="ARBA00004651"/>
    </source>
</evidence>
<sequence>MIEVKKEPRILAQQVSFSHRLARISGLQWLLLIIPLGYIMILMVFSMADFFKLSLFNEDGFTLEYFRHIFSTDIYLKVLWVTLKIALLVTFFSLIVAYPLAYMLVRTTSKLWKKIILASVLIPFWISLLVRTFAWSILLRKNGVINMILMEMGIIDQPLELIYNTTGVVIAMTHILLPYMVLSLYSVMEGIDQKLLLAAQSMGARPWKAFTQVFLPLSIPGVLSGSLLVFVMGIGYFITPALLGGSKTTMISMLIESNINTTLNWHLASALALVLFMATLILLFIALLLTGKNPVLKELE</sequence>
<name>A0A544TMR6_9BACI</name>
<feature type="transmembrane region" description="Helical" evidence="8">
    <location>
        <begin position="85"/>
        <end position="105"/>
    </location>
</feature>
<evidence type="ECO:0000256" key="5">
    <source>
        <dbReference type="ARBA" id="ARBA00022692"/>
    </source>
</evidence>